<dbReference type="Proteomes" id="UP000284772">
    <property type="component" value="Unassembled WGS sequence"/>
</dbReference>
<protein>
    <submittedName>
        <fullName evidence="2">DUF4373 domain-containing protein</fullName>
    </submittedName>
</protein>
<evidence type="ECO:0000313" key="2">
    <source>
        <dbReference type="EMBL" id="RGT45994.1"/>
    </source>
</evidence>
<dbReference type="PANTHER" id="PTHR39196">
    <property type="entry name" value="PRIMOSOME, DNAD SUBUNIT"/>
    <property type="match status" value="1"/>
</dbReference>
<dbReference type="PANTHER" id="PTHR39196:SF1">
    <property type="entry name" value="PRIMOSOME, DNAD SUBUNIT"/>
    <property type="match status" value="1"/>
</dbReference>
<accession>A0A412NWY7</accession>
<dbReference type="AlphaFoldDB" id="A0A412NWY7"/>
<comment type="caution">
    <text evidence="2">The sequence shown here is derived from an EMBL/GenBank/DDBJ whole genome shotgun (WGS) entry which is preliminary data.</text>
</comment>
<dbReference type="InterPro" id="IPR025400">
    <property type="entry name" value="Lin1244/Lin1753-like_N"/>
</dbReference>
<dbReference type="Pfam" id="PF14297">
    <property type="entry name" value="Lin1244_N"/>
    <property type="match status" value="1"/>
</dbReference>
<proteinExistence type="predicted"/>
<name>A0A412NWY7_9BACE</name>
<feature type="domain" description="Lin1244/Lin1753-like N-terminal" evidence="1">
    <location>
        <begin position="11"/>
        <end position="105"/>
    </location>
</feature>
<reference evidence="2 3" key="1">
    <citation type="submission" date="2018-08" db="EMBL/GenBank/DDBJ databases">
        <title>A genome reference for cultivated species of the human gut microbiota.</title>
        <authorList>
            <person name="Zou Y."/>
            <person name="Xue W."/>
            <person name="Luo G."/>
        </authorList>
    </citation>
    <scope>NUCLEOTIDE SEQUENCE [LARGE SCALE GENOMIC DNA]</scope>
    <source>
        <strain evidence="2 3">AF19-10AC</strain>
    </source>
</reference>
<dbReference type="RefSeq" id="WP_115502195.1">
    <property type="nucleotide sequence ID" value="NZ_CABMMK010000002.1"/>
</dbReference>
<gene>
    <name evidence="2" type="ORF">DWX27_20945</name>
</gene>
<dbReference type="EMBL" id="QRWT01000036">
    <property type="protein sequence ID" value="RGT45994.1"/>
    <property type="molecule type" value="Genomic_DNA"/>
</dbReference>
<organism evidence="2 3">
    <name type="scientific">Bacteroides intestinalis</name>
    <dbReference type="NCBI Taxonomy" id="329854"/>
    <lineage>
        <taxon>Bacteria</taxon>
        <taxon>Pseudomonadati</taxon>
        <taxon>Bacteroidota</taxon>
        <taxon>Bacteroidia</taxon>
        <taxon>Bacteroidales</taxon>
        <taxon>Bacteroidaceae</taxon>
        <taxon>Bacteroides</taxon>
    </lineage>
</organism>
<evidence type="ECO:0000259" key="1">
    <source>
        <dbReference type="Pfam" id="PF14297"/>
    </source>
</evidence>
<evidence type="ECO:0000313" key="3">
    <source>
        <dbReference type="Proteomes" id="UP000284772"/>
    </source>
</evidence>
<sequence length="304" mass="34601">MSRIKKRGLDYFPISTDFIHDRIVRRIMKKEGDAAVTVLVQAFCSIYSNEGYYVMAGDLFYDDLADNLYQEDSDYVRRVIALAVEYGLFDSALFQEYGLLTSADIQRQFLFATKRRNTSLIDTRYCLLSSNELTPSTPEEKENSTPVLKDAEEKECPKDENAAVIPINATFSPKNSKNMHFGTHSIAQHSIAQNMEEEKEEVSPKKGVAVNDTKTTEVGSKRKEWTLEEIALLQPPRDGMNRNFDGLIYNLGLYPIPPAEQYAIVCKSNFGIIGHPVWNGFYELRNCHGKIRLPGRYLLSLCQK</sequence>